<dbReference type="Proteomes" id="UP000682733">
    <property type="component" value="Unassembled WGS sequence"/>
</dbReference>
<sequence length="64" mass="7503">YRCKKAKRHGPQCTAGLYVLYYADSDRVAIYEIEAEHEHHQDETHRGIDENVKKIIEDLFNDGI</sequence>
<name>A0A8S2Y0H1_9BILA</name>
<feature type="non-terminal residue" evidence="2">
    <location>
        <position position="1"/>
    </location>
</feature>
<comment type="caution">
    <text evidence="2">The sequence shown here is derived from an EMBL/GenBank/DDBJ whole genome shotgun (WGS) entry which is preliminary data.</text>
</comment>
<dbReference type="Proteomes" id="UP000677228">
    <property type="component" value="Unassembled WGS sequence"/>
</dbReference>
<organism evidence="2 3">
    <name type="scientific">Didymodactylos carnosus</name>
    <dbReference type="NCBI Taxonomy" id="1234261"/>
    <lineage>
        <taxon>Eukaryota</taxon>
        <taxon>Metazoa</taxon>
        <taxon>Spiralia</taxon>
        <taxon>Gnathifera</taxon>
        <taxon>Rotifera</taxon>
        <taxon>Eurotatoria</taxon>
        <taxon>Bdelloidea</taxon>
        <taxon>Philodinida</taxon>
        <taxon>Philodinidae</taxon>
        <taxon>Didymodactylos</taxon>
    </lineage>
</organism>
<proteinExistence type="predicted"/>
<gene>
    <name evidence="1" type="ORF">OVA965_LOCUS45404</name>
    <name evidence="2" type="ORF">TMI583_LOCUS48877</name>
</gene>
<accession>A0A8S2Y0H1</accession>
<reference evidence="2" key="1">
    <citation type="submission" date="2021-02" db="EMBL/GenBank/DDBJ databases">
        <authorList>
            <person name="Nowell W R."/>
        </authorList>
    </citation>
    <scope>NUCLEOTIDE SEQUENCE</scope>
</reference>
<evidence type="ECO:0000313" key="1">
    <source>
        <dbReference type="EMBL" id="CAF1663498.1"/>
    </source>
</evidence>
<dbReference type="EMBL" id="CAJOBA010102490">
    <property type="protein sequence ID" value="CAF4525414.1"/>
    <property type="molecule type" value="Genomic_DNA"/>
</dbReference>
<evidence type="ECO:0000313" key="2">
    <source>
        <dbReference type="EMBL" id="CAF4525414.1"/>
    </source>
</evidence>
<dbReference type="EMBL" id="CAJNOK010071226">
    <property type="protein sequence ID" value="CAF1663498.1"/>
    <property type="molecule type" value="Genomic_DNA"/>
</dbReference>
<evidence type="ECO:0000313" key="3">
    <source>
        <dbReference type="Proteomes" id="UP000682733"/>
    </source>
</evidence>
<dbReference type="AlphaFoldDB" id="A0A8S2Y0H1"/>
<protein>
    <submittedName>
        <fullName evidence="2">Uncharacterized protein</fullName>
    </submittedName>
</protein>